<evidence type="ECO:0000256" key="2">
    <source>
        <dbReference type="ARBA" id="ARBA00010745"/>
    </source>
</evidence>
<dbReference type="Pfam" id="PF00238">
    <property type="entry name" value="Ribosomal_L14"/>
    <property type="match status" value="1"/>
</dbReference>
<evidence type="ECO:0000313" key="10">
    <source>
        <dbReference type="Proteomes" id="UP000663879"/>
    </source>
</evidence>
<dbReference type="CDD" id="cd00337">
    <property type="entry name" value="Ribosomal_uL14"/>
    <property type="match status" value="1"/>
</dbReference>
<proteinExistence type="inferred from homology"/>
<dbReference type="PANTHER" id="PTHR21037">
    <property type="entry name" value="39S RIBOSOMAL PROTEIN L14, MITOCHONDRIAL"/>
    <property type="match status" value="1"/>
</dbReference>
<dbReference type="GO" id="GO:0006412">
    <property type="term" value="P:translation"/>
    <property type="evidence" value="ECO:0007669"/>
    <property type="project" value="InterPro"/>
</dbReference>
<dbReference type="SMART" id="SM01374">
    <property type="entry name" value="Ribosomal_L14"/>
    <property type="match status" value="1"/>
</dbReference>
<protein>
    <recommendedName>
        <fullName evidence="7">Large ribosomal subunit protein uL14m</fullName>
    </recommendedName>
    <alternativeName>
        <fullName evidence="8">39S ribosomal protein L14, mitochondrial</fullName>
    </alternativeName>
</protein>
<comment type="subcellular location">
    <subcellularLocation>
        <location evidence="1">Mitochondrion</location>
    </subcellularLocation>
</comment>
<dbReference type="PANTHER" id="PTHR21037:SF3">
    <property type="entry name" value="LARGE RIBOSOMAL SUBUNIT PROTEIN UL14M"/>
    <property type="match status" value="1"/>
</dbReference>
<dbReference type="Proteomes" id="UP000663879">
    <property type="component" value="Unassembled WGS sequence"/>
</dbReference>
<keyword evidence="6" id="KW-0687">Ribonucleoprotein</keyword>
<dbReference type="InterPro" id="IPR000218">
    <property type="entry name" value="Ribosomal_uL14"/>
</dbReference>
<evidence type="ECO:0000256" key="7">
    <source>
        <dbReference type="ARBA" id="ARBA00040118"/>
    </source>
</evidence>
<accession>A0A814IAY4</accession>
<sequence>MNRFLLNTVKNISSISTRDFSVSMKLEHVQFMSRMKIVDDSKLARDGMTYKRAPKIIHVYNKKQIGGIGDKVLLAVKGQKQKAIIVGCKNYVRKDGIPNFDSNNCVLVDDQDTPLGTRITAPIPASLRSNPNCTKLIAIATHFV</sequence>
<evidence type="ECO:0000256" key="8">
    <source>
        <dbReference type="ARBA" id="ARBA00042938"/>
    </source>
</evidence>
<keyword evidence="5" id="KW-0496">Mitochondrion</keyword>
<dbReference type="InterPro" id="IPR036853">
    <property type="entry name" value="Ribosomal_uL14_sf"/>
</dbReference>
<dbReference type="GO" id="GO:0005840">
    <property type="term" value="C:ribosome"/>
    <property type="evidence" value="ECO:0007669"/>
    <property type="project" value="UniProtKB-KW"/>
</dbReference>
<gene>
    <name evidence="9" type="ORF">OXX778_LOCUS17480</name>
</gene>
<organism evidence="9 10">
    <name type="scientific">Brachionus calyciflorus</name>
    <dbReference type="NCBI Taxonomy" id="104777"/>
    <lineage>
        <taxon>Eukaryota</taxon>
        <taxon>Metazoa</taxon>
        <taxon>Spiralia</taxon>
        <taxon>Gnathifera</taxon>
        <taxon>Rotifera</taxon>
        <taxon>Eurotatoria</taxon>
        <taxon>Monogononta</taxon>
        <taxon>Pseudotrocha</taxon>
        <taxon>Ploima</taxon>
        <taxon>Brachionidae</taxon>
        <taxon>Brachionus</taxon>
    </lineage>
</organism>
<keyword evidence="4" id="KW-0689">Ribosomal protein</keyword>
<dbReference type="GO" id="GO:0005739">
    <property type="term" value="C:mitochondrion"/>
    <property type="evidence" value="ECO:0007669"/>
    <property type="project" value="UniProtKB-SubCell"/>
</dbReference>
<evidence type="ECO:0000256" key="5">
    <source>
        <dbReference type="ARBA" id="ARBA00023128"/>
    </source>
</evidence>
<evidence type="ECO:0000256" key="1">
    <source>
        <dbReference type="ARBA" id="ARBA00004173"/>
    </source>
</evidence>
<evidence type="ECO:0000256" key="4">
    <source>
        <dbReference type="ARBA" id="ARBA00022980"/>
    </source>
</evidence>
<dbReference type="HAMAP" id="MF_01367">
    <property type="entry name" value="Ribosomal_uL14"/>
    <property type="match status" value="1"/>
</dbReference>
<dbReference type="GO" id="GO:1990904">
    <property type="term" value="C:ribonucleoprotein complex"/>
    <property type="evidence" value="ECO:0007669"/>
    <property type="project" value="UniProtKB-KW"/>
</dbReference>
<dbReference type="Gene3D" id="2.40.150.20">
    <property type="entry name" value="Ribosomal protein L14"/>
    <property type="match status" value="1"/>
</dbReference>
<dbReference type="OrthoDB" id="274765at2759"/>
<dbReference type="AlphaFoldDB" id="A0A814IAY4"/>
<comment type="similarity">
    <text evidence="2">Belongs to the universal ribosomal protein uL14 family.</text>
</comment>
<keyword evidence="3" id="KW-0809">Transit peptide</keyword>
<comment type="caution">
    <text evidence="9">The sequence shown here is derived from an EMBL/GenBank/DDBJ whole genome shotgun (WGS) entry which is preliminary data.</text>
</comment>
<reference evidence="9" key="1">
    <citation type="submission" date="2021-02" db="EMBL/GenBank/DDBJ databases">
        <authorList>
            <person name="Nowell W R."/>
        </authorList>
    </citation>
    <scope>NUCLEOTIDE SEQUENCE</scope>
    <source>
        <strain evidence="9">Ploen Becks lab</strain>
    </source>
</reference>
<dbReference type="SUPFAM" id="SSF50193">
    <property type="entry name" value="Ribosomal protein L14"/>
    <property type="match status" value="1"/>
</dbReference>
<name>A0A814IAY4_9BILA</name>
<evidence type="ECO:0000256" key="3">
    <source>
        <dbReference type="ARBA" id="ARBA00022946"/>
    </source>
</evidence>
<keyword evidence="10" id="KW-1185">Reference proteome</keyword>
<dbReference type="FunFam" id="2.40.150.20:FF:000018">
    <property type="entry name" value="Ribosomal protein L14, putative"/>
    <property type="match status" value="1"/>
</dbReference>
<dbReference type="EMBL" id="CAJNOC010004476">
    <property type="protein sequence ID" value="CAF1023089.1"/>
    <property type="molecule type" value="Genomic_DNA"/>
</dbReference>
<evidence type="ECO:0000313" key="9">
    <source>
        <dbReference type="EMBL" id="CAF1023089.1"/>
    </source>
</evidence>
<evidence type="ECO:0000256" key="6">
    <source>
        <dbReference type="ARBA" id="ARBA00023274"/>
    </source>
</evidence>
<dbReference type="GO" id="GO:0003735">
    <property type="term" value="F:structural constituent of ribosome"/>
    <property type="evidence" value="ECO:0007669"/>
    <property type="project" value="InterPro"/>
</dbReference>